<dbReference type="EMBL" id="CP108482">
    <property type="protein sequence ID" value="WUS59582.1"/>
    <property type="molecule type" value="Genomic_DNA"/>
</dbReference>
<reference evidence="8 9" key="1">
    <citation type="submission" date="2022-10" db="EMBL/GenBank/DDBJ databases">
        <title>The complete genomes of actinobacterial strains from the NBC collection.</title>
        <authorList>
            <person name="Joergensen T.S."/>
            <person name="Alvarez Arevalo M."/>
            <person name="Sterndorff E.B."/>
            <person name="Faurdal D."/>
            <person name="Vuksanovic O."/>
            <person name="Mourched A.-S."/>
            <person name="Charusanti P."/>
            <person name="Shaw S."/>
            <person name="Blin K."/>
            <person name="Weber T."/>
        </authorList>
    </citation>
    <scope>NUCLEOTIDE SEQUENCE [LARGE SCALE GENOMIC DNA]</scope>
    <source>
        <strain evidence="8 9">NBC_01247</strain>
    </source>
</reference>
<feature type="compositionally biased region" description="Gly residues" evidence="6">
    <location>
        <begin position="225"/>
        <end position="243"/>
    </location>
</feature>
<name>A0ABZ1WFC7_9ACTN</name>
<keyword evidence="4" id="KW-0804">Transcription</keyword>
<keyword evidence="1" id="KW-0678">Repressor</keyword>
<evidence type="ECO:0000256" key="5">
    <source>
        <dbReference type="PROSITE-ProRule" id="PRU00335"/>
    </source>
</evidence>
<dbReference type="PROSITE" id="PS50977">
    <property type="entry name" value="HTH_TETR_2"/>
    <property type="match status" value="1"/>
</dbReference>
<dbReference type="Proteomes" id="UP001432014">
    <property type="component" value="Chromosome"/>
</dbReference>
<dbReference type="InterPro" id="IPR039538">
    <property type="entry name" value="BetI_C"/>
</dbReference>
<dbReference type="PRINTS" id="PR00455">
    <property type="entry name" value="HTHTETR"/>
</dbReference>
<dbReference type="InterPro" id="IPR009057">
    <property type="entry name" value="Homeodomain-like_sf"/>
</dbReference>
<proteinExistence type="predicted"/>
<feature type="compositionally biased region" description="Low complexity" evidence="6">
    <location>
        <begin position="244"/>
        <end position="253"/>
    </location>
</feature>
<keyword evidence="2" id="KW-0805">Transcription regulation</keyword>
<dbReference type="SUPFAM" id="SSF48498">
    <property type="entry name" value="Tetracyclin repressor-like, C-terminal domain"/>
    <property type="match status" value="1"/>
</dbReference>
<feature type="compositionally biased region" description="Low complexity" evidence="6">
    <location>
        <begin position="15"/>
        <end position="24"/>
    </location>
</feature>
<evidence type="ECO:0000256" key="1">
    <source>
        <dbReference type="ARBA" id="ARBA00022491"/>
    </source>
</evidence>
<dbReference type="InterPro" id="IPR036271">
    <property type="entry name" value="Tet_transcr_reg_TetR-rel_C_sf"/>
</dbReference>
<evidence type="ECO:0000313" key="8">
    <source>
        <dbReference type="EMBL" id="WUS59582.1"/>
    </source>
</evidence>
<dbReference type="Pfam" id="PF13977">
    <property type="entry name" value="TetR_C_6"/>
    <property type="match status" value="1"/>
</dbReference>
<evidence type="ECO:0000313" key="9">
    <source>
        <dbReference type="Proteomes" id="UP001432014"/>
    </source>
</evidence>
<dbReference type="SUPFAM" id="SSF46689">
    <property type="entry name" value="Homeodomain-like"/>
    <property type="match status" value="1"/>
</dbReference>
<dbReference type="RefSeq" id="WP_329494316.1">
    <property type="nucleotide sequence ID" value="NZ_CP108460.1"/>
</dbReference>
<dbReference type="InterPro" id="IPR001647">
    <property type="entry name" value="HTH_TetR"/>
</dbReference>
<evidence type="ECO:0000259" key="7">
    <source>
        <dbReference type="PROSITE" id="PS50977"/>
    </source>
</evidence>
<sequence>MTPRSTNEATGGGPAPATAARRAAGAQRREEILRIAVETFATRGYHNASLAEIAERAGLTQAGLLHHFRSKTALLSGVLELRDTSEIEQLGPERPRGTAFLDHLVETVRLNSTREGIVRLYAVLSAESVTEGHPAQQFFRDRYEGLRALVAEALREACELGEADPALDVEGVASAVVAVMDGLQVQWLLAPRSVDMAAVTRRVLSALLADLRLPAAGPAGVASAGPGGNGPDGSGPDGNGPDGNGPDDTSGTG</sequence>
<dbReference type="Pfam" id="PF00440">
    <property type="entry name" value="TetR_N"/>
    <property type="match status" value="1"/>
</dbReference>
<evidence type="ECO:0000256" key="4">
    <source>
        <dbReference type="ARBA" id="ARBA00023163"/>
    </source>
</evidence>
<evidence type="ECO:0000256" key="3">
    <source>
        <dbReference type="ARBA" id="ARBA00023125"/>
    </source>
</evidence>
<dbReference type="Gene3D" id="1.10.357.10">
    <property type="entry name" value="Tetracycline Repressor, domain 2"/>
    <property type="match status" value="1"/>
</dbReference>
<dbReference type="PANTHER" id="PTHR30055:SF234">
    <property type="entry name" value="HTH-TYPE TRANSCRIPTIONAL REGULATOR BETI"/>
    <property type="match status" value="1"/>
</dbReference>
<accession>A0ABZ1WFC7</accession>
<feature type="DNA-binding region" description="H-T-H motif" evidence="5">
    <location>
        <begin position="49"/>
        <end position="68"/>
    </location>
</feature>
<dbReference type="InterPro" id="IPR050109">
    <property type="entry name" value="HTH-type_TetR-like_transc_reg"/>
</dbReference>
<keyword evidence="3 5" id="KW-0238">DNA-binding</keyword>
<protein>
    <submittedName>
        <fullName evidence="8">TetR/AcrR family transcriptional regulator</fullName>
    </submittedName>
</protein>
<feature type="domain" description="HTH tetR-type" evidence="7">
    <location>
        <begin position="26"/>
        <end position="86"/>
    </location>
</feature>
<dbReference type="PANTHER" id="PTHR30055">
    <property type="entry name" value="HTH-TYPE TRANSCRIPTIONAL REGULATOR RUTR"/>
    <property type="match status" value="1"/>
</dbReference>
<evidence type="ECO:0000256" key="2">
    <source>
        <dbReference type="ARBA" id="ARBA00023015"/>
    </source>
</evidence>
<organism evidence="8 9">
    <name type="scientific">Kitasatospora herbaricolor</name>
    <dbReference type="NCBI Taxonomy" id="68217"/>
    <lineage>
        <taxon>Bacteria</taxon>
        <taxon>Bacillati</taxon>
        <taxon>Actinomycetota</taxon>
        <taxon>Actinomycetes</taxon>
        <taxon>Kitasatosporales</taxon>
        <taxon>Streptomycetaceae</taxon>
        <taxon>Kitasatospora</taxon>
    </lineage>
</organism>
<keyword evidence="9" id="KW-1185">Reference proteome</keyword>
<gene>
    <name evidence="8" type="ORF">OG469_31220</name>
</gene>
<feature type="region of interest" description="Disordered" evidence="6">
    <location>
        <begin position="1"/>
        <end position="24"/>
    </location>
</feature>
<feature type="region of interest" description="Disordered" evidence="6">
    <location>
        <begin position="218"/>
        <end position="253"/>
    </location>
</feature>
<evidence type="ECO:0000256" key="6">
    <source>
        <dbReference type="SAM" id="MobiDB-lite"/>
    </source>
</evidence>